<sequence length="807" mass="88539">MSCSHISQIADKLKSPTVAQQVHREECTLCFDTQDDSEGVLVCLQCFNGGCFGEGRRHAYLHAEKTGHNLGVVVKRTRKEGKKRDSTEPPMKKLAISAPKDEELYNHSTSLRCFSCSPIGEAIQSDDPKITSVVNGIMNALSSAQQSEVKAWEEEILPCEHTLTLQQEPAITIGHVPSQCSSCDLTSNLWLCLTCGLANCGRQQFGGVGGNGHALDHFKDTGHMLGVKMGTITPEGTADIYCYSCDDAKVDPDLPRHLQAFGIEVLGQTKTEKSMTELQLEHNLKFDFSMTGDDGKELEPVFGQGLTGLRNLGNSCYMASVLQTLFSLSSFRSRYTSDAAVTHFQTCDKLPAECVECQMLKLGDGLLSGRYSHRAKLPPPSTTDFDASSEPPKFQEGIKPSQFKALIGKGHEEFATMRQQDSEEFLQHLLTRLRSESKLQGKDESNEPTRVTKFGMEQRLKCTGCNKVGLQVESVDLASLPVDAVENGVNEDGKKLYQEVGLGKCLEALCGEEIIEDYDCQTCGGKRTAIKSVKFRTFPELLVLHMKKFQLINWVPTKLEIPVNVPDALSLDSLLSQGLQPGEEEMKVESSPNASEPQFDPNTIASLESMGFPVVRIKKAMFNTGSADAETNMNWLFEHMEDPDIDDPIEITPTATAAISEPSDEQIAMISDMGFTSNQARKALRVSDGNPERAIEWLFSNPNDQGEDAAPAPGPTASTPASSVVEIGGSDSLPAKYRLKAFISHKGPSVHSGHYVATIRHPQASLSDDKESEDEWVLFNDEKVVRAPEGGGDEMRSLAYLYVYERV</sequence>
<dbReference type="Gene3D" id="3.90.70.10">
    <property type="entry name" value="Cysteine proteinases"/>
    <property type="match status" value="1"/>
</dbReference>
<evidence type="ECO:0000256" key="9">
    <source>
        <dbReference type="ARBA" id="ARBA00022807"/>
    </source>
</evidence>
<evidence type="ECO:0000256" key="11">
    <source>
        <dbReference type="PIRNR" id="PIRNR016308"/>
    </source>
</evidence>
<feature type="compositionally biased region" description="Low complexity" evidence="14">
    <location>
        <begin position="709"/>
        <end position="723"/>
    </location>
</feature>
<evidence type="ECO:0000256" key="12">
    <source>
        <dbReference type="PROSITE-ProRule" id="PRU00502"/>
    </source>
</evidence>
<dbReference type="RefSeq" id="XP_062793742.1">
    <property type="nucleotide sequence ID" value="XM_062937691.1"/>
</dbReference>
<dbReference type="InterPro" id="IPR015940">
    <property type="entry name" value="UBA"/>
</dbReference>
<evidence type="ECO:0000256" key="14">
    <source>
        <dbReference type="SAM" id="MobiDB-lite"/>
    </source>
</evidence>
<evidence type="ECO:0000256" key="4">
    <source>
        <dbReference type="ARBA" id="ARBA00022723"/>
    </source>
</evidence>
<evidence type="ECO:0000256" key="8">
    <source>
        <dbReference type="ARBA" id="ARBA00022801"/>
    </source>
</evidence>
<keyword evidence="10 11" id="KW-0862">Zinc</keyword>
<comment type="similarity">
    <text evidence="2 11 13">Belongs to the peptidase C19 family.</text>
</comment>
<dbReference type="PROSITE" id="PS50030">
    <property type="entry name" value="UBA"/>
    <property type="match status" value="2"/>
</dbReference>
<dbReference type="SMART" id="SM00165">
    <property type="entry name" value="UBA"/>
    <property type="match status" value="2"/>
</dbReference>
<keyword evidence="6 12" id="KW-0863">Zinc-finger</keyword>
<dbReference type="InterPro" id="IPR028889">
    <property type="entry name" value="USP"/>
</dbReference>
<dbReference type="InterPro" id="IPR001394">
    <property type="entry name" value="Peptidase_C19_UCH"/>
</dbReference>
<protein>
    <recommendedName>
        <fullName evidence="11 13">Ubiquitin carboxyl-terminal hydrolase</fullName>
        <ecNumber evidence="11 13">3.4.19.12</ecNumber>
    </recommendedName>
</protein>
<dbReference type="PROSITE" id="PS50271">
    <property type="entry name" value="ZF_UBP"/>
    <property type="match status" value="2"/>
</dbReference>
<evidence type="ECO:0000256" key="5">
    <source>
        <dbReference type="ARBA" id="ARBA00022737"/>
    </source>
</evidence>
<feature type="compositionally biased region" description="Polar residues" evidence="14">
    <location>
        <begin position="590"/>
        <end position="599"/>
    </location>
</feature>
<keyword evidence="4 11" id="KW-0479">Metal-binding</keyword>
<keyword evidence="9 11" id="KW-0788">Thiol protease</keyword>
<dbReference type="InterPro" id="IPR009060">
    <property type="entry name" value="UBA-like_sf"/>
</dbReference>
<dbReference type="PROSITE" id="PS00972">
    <property type="entry name" value="USP_1"/>
    <property type="match status" value="1"/>
</dbReference>
<keyword evidence="5" id="KW-0677">Repeat</keyword>
<dbReference type="Gene3D" id="3.30.40.10">
    <property type="entry name" value="Zinc/RING finger domain, C3HC4 (zinc finger)"/>
    <property type="match status" value="2"/>
</dbReference>
<dbReference type="InterPro" id="IPR016652">
    <property type="entry name" value="Ubiquitinyl_hydrolase"/>
</dbReference>
<evidence type="ECO:0000259" key="16">
    <source>
        <dbReference type="PROSITE" id="PS50235"/>
    </source>
</evidence>
<dbReference type="SUPFAM" id="SSF54001">
    <property type="entry name" value="Cysteine proteinases"/>
    <property type="match status" value="1"/>
</dbReference>
<dbReference type="GeneID" id="87958115"/>
<evidence type="ECO:0000256" key="13">
    <source>
        <dbReference type="RuleBase" id="RU366025"/>
    </source>
</evidence>
<evidence type="ECO:0000256" key="10">
    <source>
        <dbReference type="ARBA" id="ARBA00022833"/>
    </source>
</evidence>
<evidence type="ECO:0000259" key="15">
    <source>
        <dbReference type="PROSITE" id="PS50030"/>
    </source>
</evidence>
<dbReference type="Pfam" id="PF00627">
    <property type="entry name" value="UBA"/>
    <property type="match status" value="1"/>
</dbReference>
<dbReference type="Pfam" id="PF00443">
    <property type="entry name" value="UCH"/>
    <property type="match status" value="1"/>
</dbReference>
<evidence type="ECO:0000256" key="3">
    <source>
        <dbReference type="ARBA" id="ARBA00022670"/>
    </source>
</evidence>
<feature type="domain" description="UBA" evidence="15">
    <location>
        <begin position="598"/>
        <end position="639"/>
    </location>
</feature>
<keyword evidence="3 11" id="KW-0645">Protease</keyword>
<comment type="catalytic activity">
    <reaction evidence="1 11 13">
        <text>Thiol-dependent hydrolysis of ester, thioester, amide, peptide and isopeptide bonds formed by the C-terminal Gly of ubiquitin (a 76-residue protein attached to proteins as an intracellular targeting signal).</text>
        <dbReference type="EC" id="3.4.19.12"/>
    </reaction>
</comment>
<dbReference type="CDD" id="cd02658">
    <property type="entry name" value="Peptidase_C19B"/>
    <property type="match status" value="1"/>
</dbReference>
<evidence type="ECO:0000313" key="19">
    <source>
        <dbReference type="Proteomes" id="UP001329825"/>
    </source>
</evidence>
<feature type="region of interest" description="Disordered" evidence="14">
    <location>
        <begin position="701"/>
        <end position="723"/>
    </location>
</feature>
<dbReference type="PROSITE" id="PS50235">
    <property type="entry name" value="USP_3"/>
    <property type="match status" value="1"/>
</dbReference>
<dbReference type="PROSITE" id="PS00973">
    <property type="entry name" value="USP_2"/>
    <property type="match status" value="1"/>
</dbReference>
<evidence type="ECO:0000259" key="17">
    <source>
        <dbReference type="PROSITE" id="PS50271"/>
    </source>
</evidence>
<keyword evidence="19" id="KW-1185">Reference proteome</keyword>
<dbReference type="Proteomes" id="UP001329825">
    <property type="component" value="Chromosome 8"/>
</dbReference>
<dbReference type="PANTHER" id="PTHR24006:SF664">
    <property type="entry name" value="UBIQUITIN CARBOXYL-TERMINAL HYDROLASE"/>
    <property type="match status" value="1"/>
</dbReference>
<name>A0ABZ1D501_9TREE</name>
<keyword evidence="8 11" id="KW-0378">Hydrolase</keyword>
<dbReference type="SMART" id="SM00290">
    <property type="entry name" value="ZnF_UBP"/>
    <property type="match status" value="2"/>
</dbReference>
<gene>
    <name evidence="18" type="ORF">IL334_005985</name>
</gene>
<feature type="domain" description="UBP-type" evidence="17">
    <location>
        <begin position="1"/>
        <end position="111"/>
    </location>
</feature>
<dbReference type="CDD" id="cd14385">
    <property type="entry name" value="UBA1_spUBP14_like"/>
    <property type="match status" value="1"/>
</dbReference>
<dbReference type="SUPFAM" id="SSF46934">
    <property type="entry name" value="UBA-like"/>
    <property type="match status" value="1"/>
</dbReference>
<evidence type="ECO:0000256" key="6">
    <source>
        <dbReference type="ARBA" id="ARBA00022771"/>
    </source>
</evidence>
<dbReference type="InterPro" id="IPR038765">
    <property type="entry name" value="Papain-like_cys_pep_sf"/>
</dbReference>
<keyword evidence="7 11" id="KW-0833">Ubl conjugation pathway</keyword>
<dbReference type="InterPro" id="IPR018200">
    <property type="entry name" value="USP_CS"/>
</dbReference>
<reference evidence="18 19" key="1">
    <citation type="submission" date="2024-01" db="EMBL/GenBank/DDBJ databases">
        <title>Comparative genomics of Cryptococcus and Kwoniella reveals pathogenesis evolution and contrasting modes of karyotype evolution via chromosome fusion or intercentromeric recombination.</title>
        <authorList>
            <person name="Coelho M.A."/>
            <person name="David-Palma M."/>
            <person name="Shea T."/>
            <person name="Bowers K."/>
            <person name="McGinley-Smith S."/>
            <person name="Mohammad A.W."/>
            <person name="Gnirke A."/>
            <person name="Yurkov A.M."/>
            <person name="Nowrousian M."/>
            <person name="Sun S."/>
            <person name="Cuomo C.A."/>
            <person name="Heitman J."/>
        </authorList>
    </citation>
    <scope>NUCLEOTIDE SEQUENCE [LARGE SCALE GENOMIC DNA]</scope>
    <source>
        <strain evidence="18">CBS 11374</strain>
    </source>
</reference>
<dbReference type="Pfam" id="PF02148">
    <property type="entry name" value="zf-UBP"/>
    <property type="match status" value="1"/>
</dbReference>
<evidence type="ECO:0000256" key="1">
    <source>
        <dbReference type="ARBA" id="ARBA00000707"/>
    </source>
</evidence>
<dbReference type="CDD" id="cd14386">
    <property type="entry name" value="UBA2_UBP5"/>
    <property type="match status" value="1"/>
</dbReference>
<feature type="domain" description="UBP-type" evidence="17">
    <location>
        <begin position="157"/>
        <end position="265"/>
    </location>
</feature>
<dbReference type="InterPro" id="IPR050164">
    <property type="entry name" value="Peptidase_C19"/>
</dbReference>
<organism evidence="18 19">
    <name type="scientific">Kwoniella shivajii</name>
    <dbReference type="NCBI Taxonomy" id="564305"/>
    <lineage>
        <taxon>Eukaryota</taxon>
        <taxon>Fungi</taxon>
        <taxon>Dikarya</taxon>
        <taxon>Basidiomycota</taxon>
        <taxon>Agaricomycotina</taxon>
        <taxon>Tremellomycetes</taxon>
        <taxon>Tremellales</taxon>
        <taxon>Cryptococcaceae</taxon>
        <taxon>Kwoniella</taxon>
    </lineage>
</organism>
<accession>A0ABZ1D501</accession>
<feature type="region of interest" description="Disordered" evidence="14">
    <location>
        <begin position="373"/>
        <end position="396"/>
    </location>
</feature>
<proteinExistence type="inferred from homology"/>
<feature type="domain" description="USP" evidence="16">
    <location>
        <begin position="307"/>
        <end position="807"/>
    </location>
</feature>
<evidence type="ECO:0000256" key="2">
    <source>
        <dbReference type="ARBA" id="ARBA00009085"/>
    </source>
</evidence>
<feature type="region of interest" description="Disordered" evidence="14">
    <location>
        <begin position="580"/>
        <end position="599"/>
    </location>
</feature>
<dbReference type="SUPFAM" id="SSF57850">
    <property type="entry name" value="RING/U-box"/>
    <property type="match status" value="2"/>
</dbReference>
<dbReference type="InterPro" id="IPR013083">
    <property type="entry name" value="Znf_RING/FYVE/PHD"/>
</dbReference>
<dbReference type="Gene3D" id="1.10.8.10">
    <property type="entry name" value="DNA helicase RuvA subunit, C-terminal domain"/>
    <property type="match status" value="2"/>
</dbReference>
<dbReference type="PANTHER" id="PTHR24006">
    <property type="entry name" value="UBIQUITIN CARBOXYL-TERMINAL HYDROLASE"/>
    <property type="match status" value="1"/>
</dbReference>
<evidence type="ECO:0000256" key="7">
    <source>
        <dbReference type="ARBA" id="ARBA00022786"/>
    </source>
</evidence>
<dbReference type="InterPro" id="IPR001607">
    <property type="entry name" value="Znf_UBP"/>
</dbReference>
<dbReference type="EC" id="3.4.19.12" evidence="11 13"/>
<dbReference type="Pfam" id="PF17807">
    <property type="entry name" value="zf-UBP_var"/>
    <property type="match status" value="1"/>
</dbReference>
<dbReference type="EMBL" id="CP141888">
    <property type="protein sequence ID" value="WRT69003.1"/>
    <property type="molecule type" value="Genomic_DNA"/>
</dbReference>
<dbReference type="InterPro" id="IPR041432">
    <property type="entry name" value="UBP13_Znf-UBP_var"/>
</dbReference>
<dbReference type="PIRSF" id="PIRSF016308">
    <property type="entry name" value="UBP"/>
    <property type="match status" value="1"/>
</dbReference>
<evidence type="ECO:0000313" key="18">
    <source>
        <dbReference type="EMBL" id="WRT69003.1"/>
    </source>
</evidence>
<feature type="domain" description="UBA" evidence="15">
    <location>
        <begin position="662"/>
        <end position="701"/>
    </location>
</feature>